<evidence type="ECO:0000313" key="3">
    <source>
        <dbReference type="Proteomes" id="UP000604046"/>
    </source>
</evidence>
<sequence>MRSDQLARASRSQSRSPHRSSPQTFKFNVLLARAARKSWVQSLQLLQQAKKAYLQPDVVTYTTAASSLASAKRATDASLLLEEARIRQTEPTTALSTAVANAYAGQSCWEQTRSLMENMKRHGPSPNAITFAVALTSCVESRWADALVLVGIARQHFVLDAVCLGATVTACAVSAAWEQGLAALLKVCRQSLRANIIMYSSVVTACENAAVWDAALCLLDIPAVRAAPSAMPLRQ</sequence>
<feature type="region of interest" description="Disordered" evidence="1">
    <location>
        <begin position="1"/>
        <end position="22"/>
    </location>
</feature>
<evidence type="ECO:0000313" key="2">
    <source>
        <dbReference type="EMBL" id="CAE7616928.1"/>
    </source>
</evidence>
<dbReference type="PANTHER" id="PTHR47938">
    <property type="entry name" value="RESPIRATORY COMPLEX I CHAPERONE (CIA84), PUTATIVE (AFU_ORTHOLOGUE AFUA_2G06020)-RELATED"/>
    <property type="match status" value="1"/>
</dbReference>
<name>A0A812VAB0_9DINO</name>
<accession>A0A812VAB0</accession>
<dbReference type="Gene3D" id="1.25.40.10">
    <property type="entry name" value="Tetratricopeptide repeat domain"/>
    <property type="match status" value="1"/>
</dbReference>
<dbReference type="InterPro" id="IPR011990">
    <property type="entry name" value="TPR-like_helical_dom_sf"/>
</dbReference>
<comment type="caution">
    <text evidence="2">The sequence shown here is derived from an EMBL/GenBank/DDBJ whole genome shotgun (WGS) entry which is preliminary data.</text>
</comment>
<dbReference type="PANTHER" id="PTHR47938:SF35">
    <property type="entry name" value="PENTATRICOPEPTIDE REPEAT-CONTAINING PROTEIN 4, MITOCHONDRIAL-RELATED"/>
    <property type="match status" value="1"/>
</dbReference>
<evidence type="ECO:0000256" key="1">
    <source>
        <dbReference type="SAM" id="MobiDB-lite"/>
    </source>
</evidence>
<gene>
    <name evidence="2" type="ORF">SNAT2548_LOCUS35071</name>
</gene>
<dbReference type="GO" id="GO:0003729">
    <property type="term" value="F:mRNA binding"/>
    <property type="evidence" value="ECO:0007669"/>
    <property type="project" value="TreeGrafter"/>
</dbReference>
<protein>
    <recommendedName>
        <fullName evidence="4">Pentatricopeptide repeat-containing protein</fullName>
    </recommendedName>
</protein>
<dbReference type="Proteomes" id="UP000604046">
    <property type="component" value="Unassembled WGS sequence"/>
</dbReference>
<organism evidence="2 3">
    <name type="scientific">Symbiodinium natans</name>
    <dbReference type="NCBI Taxonomy" id="878477"/>
    <lineage>
        <taxon>Eukaryota</taxon>
        <taxon>Sar</taxon>
        <taxon>Alveolata</taxon>
        <taxon>Dinophyceae</taxon>
        <taxon>Suessiales</taxon>
        <taxon>Symbiodiniaceae</taxon>
        <taxon>Symbiodinium</taxon>
    </lineage>
</organism>
<keyword evidence="3" id="KW-1185">Reference proteome</keyword>
<dbReference type="AlphaFoldDB" id="A0A812VAB0"/>
<reference evidence="2" key="1">
    <citation type="submission" date="2021-02" db="EMBL/GenBank/DDBJ databases">
        <authorList>
            <person name="Dougan E. K."/>
            <person name="Rhodes N."/>
            <person name="Thang M."/>
            <person name="Chan C."/>
        </authorList>
    </citation>
    <scope>NUCLEOTIDE SEQUENCE</scope>
</reference>
<dbReference type="OrthoDB" id="29058at2759"/>
<proteinExistence type="predicted"/>
<evidence type="ECO:0008006" key="4">
    <source>
        <dbReference type="Google" id="ProtNLM"/>
    </source>
</evidence>
<dbReference type="EMBL" id="CAJNDS010002845">
    <property type="protein sequence ID" value="CAE7616928.1"/>
    <property type="molecule type" value="Genomic_DNA"/>
</dbReference>